<dbReference type="Proteomes" id="UP000308267">
    <property type="component" value="Unassembled WGS sequence"/>
</dbReference>
<accession>A0A4V3SD53</accession>
<dbReference type="EMBL" id="SJOL01008888">
    <property type="protein sequence ID" value="TGZ59364.1"/>
    <property type="molecule type" value="Genomic_DNA"/>
</dbReference>
<feature type="region of interest" description="Disordered" evidence="1">
    <location>
        <begin position="31"/>
        <end position="60"/>
    </location>
</feature>
<evidence type="ECO:0000313" key="3">
    <source>
        <dbReference type="Proteomes" id="UP000308267"/>
    </source>
</evidence>
<evidence type="ECO:0000256" key="1">
    <source>
        <dbReference type="SAM" id="MobiDB-lite"/>
    </source>
</evidence>
<evidence type="ECO:0000313" key="2">
    <source>
        <dbReference type="EMBL" id="TGZ59364.1"/>
    </source>
</evidence>
<gene>
    <name evidence="2" type="ORF">CRM22_009117</name>
</gene>
<proteinExistence type="predicted"/>
<feature type="region of interest" description="Disordered" evidence="1">
    <location>
        <begin position="213"/>
        <end position="257"/>
    </location>
</feature>
<organism evidence="2 3">
    <name type="scientific">Opisthorchis felineus</name>
    <dbReference type="NCBI Taxonomy" id="147828"/>
    <lineage>
        <taxon>Eukaryota</taxon>
        <taxon>Metazoa</taxon>
        <taxon>Spiralia</taxon>
        <taxon>Lophotrochozoa</taxon>
        <taxon>Platyhelminthes</taxon>
        <taxon>Trematoda</taxon>
        <taxon>Digenea</taxon>
        <taxon>Opisthorchiida</taxon>
        <taxon>Opisthorchiata</taxon>
        <taxon>Opisthorchiidae</taxon>
        <taxon>Opisthorchis</taxon>
    </lineage>
</organism>
<sequence>MWNFYSHSPSSKPQTYFSRILLPQDDGVGCEAAPNSAKKIQTPSRTGRVAPTSRQSRHSLRTHSIAAPWTTPNRTCVSTLFNFRPAPHYSSVIFKSPIRSGSIKVEPRILDLTEPPMSHTVKRALRMLESKKRTCASVSSDVSSLPASDDDDVLLNTSKRRRLQTPVPNSHKDCDVSTIGNTHSSDGFHFTSIGQLRGTVPFLRRDHLTVSVGSTDTNRSTAVPPNGSTESHLTGVSVDRSSSAKPTPDQFRSPISAEASVRRRIPYMSPAELDALFNAKCKPPAIAMEEEHSGSDQEEFELPSLGRQFSERPATSIHNVSPHPSRDTGTPLIETTTSATIDEVPDKRPPPSSRVNSVARFIANLEAYGSNVSTSDGSGMNMSPSIRCLSPSEMSARVSRIRRLLSSPSVSEATATAATTQVMSSSGSLVSSALPAFSMITSVPPAVSLSAPILSTTDVPTSVNTFAQPTSTGAPTDVKASQPFAFTFPPTCLAAKSPATSTVPPTTTVGSLPTFTLPASSTTTVSVGSAPLVSTSSAGAPPPFCFPAVTSAPGIATPPSVVQPNSVIEKPDSGASVVSASVTNAFVPAVTSSVTNCPNLFNFVSTPSSQPPATTAATVTTQTSMTTVTAAPLFSFSTIPAATTTSTGTTAQMQLKTSVNQSFTFGSLTSWSSPKPASTQAAVTTSSVSLAPSQSETKTSDGTPVTFLAPTTATSTGSATGFNFSIPVATSTTTTASVGFSFATAPLNTTTTLATTTTATLPTSSFFQTPTATTSTGTLKPVSSFPSLSSASSTPSTFGLNKPLANTSASVTTTTATTTTSSSSSSSMFNFGSKLGSAPTFGFSGSMSSTTTTTSLTSSAFVFGKADKQPQSSTVFSSFGVSTATTTPSTTSANLFTLGVKPATVAGPVTFTAPTASTTSSWFGTPTTSFVAPAFGAHAATTAVSATSASGFSFASSATNTTGFPSVATAPGQLFQFGASSSGNLFTATTTTSSILAPAASSSPVFAFGQQASTTSPFQTAISSANSIIPSFENPKTTTATSAPFQFGAPQSTSGFNFGQTSLPAAATATAFGTTPASTTGFVFGQIPNAFGSQQQQPMVNNPFAFGTTPPNPSGAIATPRRRVTAARSRRRP</sequence>
<feature type="compositionally biased region" description="Basic residues" evidence="1">
    <location>
        <begin position="1120"/>
        <end position="1133"/>
    </location>
</feature>
<name>A0A4V3SD53_OPIFE</name>
<keyword evidence="3" id="KW-1185">Reference proteome</keyword>
<dbReference type="AlphaFoldDB" id="A0A4V3SD53"/>
<protein>
    <submittedName>
        <fullName evidence="2">Uncharacterized protein</fullName>
    </submittedName>
</protein>
<feature type="compositionally biased region" description="Polar residues" evidence="1">
    <location>
        <begin position="213"/>
        <end position="245"/>
    </location>
</feature>
<dbReference type="STRING" id="147828.A0A4V3SD53"/>
<feature type="region of interest" description="Disordered" evidence="1">
    <location>
        <begin position="1106"/>
        <end position="1133"/>
    </location>
</feature>
<comment type="caution">
    <text evidence="2">The sequence shown here is derived from an EMBL/GenBank/DDBJ whole genome shotgun (WGS) entry which is preliminary data.</text>
</comment>
<dbReference type="OrthoDB" id="6277355at2759"/>
<reference evidence="2 3" key="1">
    <citation type="journal article" date="2019" name="BMC Genomics">
        <title>New insights from Opisthorchis felineus genome: update on genomics of the epidemiologically important liver flukes.</title>
        <authorList>
            <person name="Ershov N.I."/>
            <person name="Mordvinov V.A."/>
            <person name="Prokhortchouk E.B."/>
            <person name="Pakharukova M.Y."/>
            <person name="Gunbin K.V."/>
            <person name="Ustyantsev K."/>
            <person name="Genaev M.A."/>
            <person name="Blinov A.G."/>
            <person name="Mazur A."/>
            <person name="Boulygina E."/>
            <person name="Tsygankova S."/>
            <person name="Khrameeva E."/>
            <person name="Chekanov N."/>
            <person name="Fan G."/>
            <person name="Xiao A."/>
            <person name="Zhang H."/>
            <person name="Xu X."/>
            <person name="Yang H."/>
            <person name="Solovyev V."/>
            <person name="Lee S.M."/>
            <person name="Liu X."/>
            <person name="Afonnikov D.A."/>
            <person name="Skryabin K.G."/>
        </authorList>
    </citation>
    <scope>NUCLEOTIDE SEQUENCE [LARGE SCALE GENOMIC DNA]</scope>
    <source>
        <strain evidence="2">AK-0245</strain>
        <tissue evidence="2">Whole organism</tissue>
    </source>
</reference>